<reference evidence="2" key="1">
    <citation type="submission" date="2021-05" db="EMBL/GenBank/DDBJ databases">
        <authorList>
            <person name="Alioto T."/>
            <person name="Alioto T."/>
            <person name="Gomez Garrido J."/>
        </authorList>
    </citation>
    <scope>NUCLEOTIDE SEQUENCE</scope>
</reference>
<dbReference type="AlphaFoldDB" id="A0A8D8K5W1"/>
<protein>
    <submittedName>
        <fullName evidence="2">(northern house mosquito) hypothetical protein</fullName>
    </submittedName>
</protein>
<dbReference type="EMBL" id="HBUE01201703">
    <property type="protein sequence ID" value="CAG6530137.1"/>
    <property type="molecule type" value="Transcribed_RNA"/>
</dbReference>
<evidence type="ECO:0000313" key="2">
    <source>
        <dbReference type="EMBL" id="CAG6581942.1"/>
    </source>
</evidence>
<name>A0A8D8K5W1_CULPI</name>
<feature type="region of interest" description="Disordered" evidence="1">
    <location>
        <begin position="89"/>
        <end position="108"/>
    </location>
</feature>
<feature type="compositionally biased region" description="Polar residues" evidence="1">
    <location>
        <begin position="61"/>
        <end position="77"/>
    </location>
</feature>
<dbReference type="EMBL" id="HBUE01307874">
    <property type="protein sequence ID" value="CAG6581942.1"/>
    <property type="molecule type" value="Transcribed_RNA"/>
</dbReference>
<dbReference type="EMBL" id="HBUE01000855">
    <property type="protein sequence ID" value="CAG6443725.1"/>
    <property type="molecule type" value="Transcribed_RNA"/>
</dbReference>
<organism evidence="2">
    <name type="scientific">Culex pipiens</name>
    <name type="common">House mosquito</name>
    <dbReference type="NCBI Taxonomy" id="7175"/>
    <lineage>
        <taxon>Eukaryota</taxon>
        <taxon>Metazoa</taxon>
        <taxon>Ecdysozoa</taxon>
        <taxon>Arthropoda</taxon>
        <taxon>Hexapoda</taxon>
        <taxon>Insecta</taxon>
        <taxon>Pterygota</taxon>
        <taxon>Neoptera</taxon>
        <taxon>Endopterygota</taxon>
        <taxon>Diptera</taxon>
        <taxon>Nematocera</taxon>
        <taxon>Culicoidea</taxon>
        <taxon>Culicidae</taxon>
        <taxon>Culicinae</taxon>
        <taxon>Culicini</taxon>
        <taxon>Culex</taxon>
        <taxon>Culex</taxon>
    </lineage>
</organism>
<accession>A0A8D8K5W1</accession>
<proteinExistence type="predicted"/>
<feature type="compositionally biased region" description="Polar residues" evidence="1">
    <location>
        <begin position="92"/>
        <end position="108"/>
    </location>
</feature>
<dbReference type="EMBL" id="HBUE01201699">
    <property type="protein sequence ID" value="CAG6530136.1"/>
    <property type="molecule type" value="Transcribed_RNA"/>
</dbReference>
<feature type="region of interest" description="Disordered" evidence="1">
    <location>
        <begin position="60"/>
        <end position="81"/>
    </location>
</feature>
<dbReference type="EMBL" id="HBUE01307878">
    <property type="protein sequence ID" value="CAG6581943.1"/>
    <property type="molecule type" value="Transcribed_RNA"/>
</dbReference>
<evidence type="ECO:0000256" key="1">
    <source>
        <dbReference type="SAM" id="MobiDB-lite"/>
    </source>
</evidence>
<sequence>MRFFGGCFGAFGVRRKERLWESTRDQPEDVSGLVALNNGKKVAAIKLDAVNHLPRRCVPSTRPSSWSGSTGSRNWASASCPKVVPVCRRSAPASSTPRIKLNSRPQHF</sequence>